<reference evidence="3" key="1">
    <citation type="journal article" date="2019" name="Int. J. Syst. Evol. Microbiol.">
        <title>The Global Catalogue of Microorganisms (GCM) 10K type strain sequencing project: providing services to taxonomists for standard genome sequencing and annotation.</title>
        <authorList>
            <consortium name="The Broad Institute Genomics Platform"/>
            <consortium name="The Broad Institute Genome Sequencing Center for Infectious Disease"/>
            <person name="Wu L."/>
            <person name="Ma J."/>
        </authorList>
    </citation>
    <scope>NUCLEOTIDE SEQUENCE [LARGE SCALE GENOMIC DNA]</scope>
    <source>
        <strain evidence="3">KCTC 42953</strain>
    </source>
</reference>
<keyword evidence="3" id="KW-1185">Reference proteome</keyword>
<protein>
    <submittedName>
        <fullName evidence="2">PD40 domain-containing protein</fullName>
    </submittedName>
</protein>
<dbReference type="Pfam" id="PF07676">
    <property type="entry name" value="PD40"/>
    <property type="match status" value="1"/>
</dbReference>
<accession>A0ABV7J9Q2</accession>
<dbReference type="Gene3D" id="2.120.10.30">
    <property type="entry name" value="TolB, C-terminal domain"/>
    <property type="match status" value="1"/>
</dbReference>
<proteinExistence type="predicted"/>
<evidence type="ECO:0000313" key="2">
    <source>
        <dbReference type="EMBL" id="MFC3193807.1"/>
    </source>
</evidence>
<organism evidence="2 3">
    <name type="scientific">Marinicella sediminis</name>
    <dbReference type="NCBI Taxonomy" id="1792834"/>
    <lineage>
        <taxon>Bacteria</taxon>
        <taxon>Pseudomonadati</taxon>
        <taxon>Pseudomonadota</taxon>
        <taxon>Gammaproteobacteria</taxon>
        <taxon>Lysobacterales</taxon>
        <taxon>Marinicellaceae</taxon>
        <taxon>Marinicella</taxon>
    </lineage>
</organism>
<dbReference type="InterPro" id="IPR011659">
    <property type="entry name" value="WD40"/>
</dbReference>
<dbReference type="RefSeq" id="WP_157892813.1">
    <property type="nucleotide sequence ID" value="NZ_JBHRTS010000003.1"/>
</dbReference>
<dbReference type="EMBL" id="JBHRTS010000003">
    <property type="protein sequence ID" value="MFC3193807.1"/>
    <property type="molecule type" value="Genomic_DNA"/>
</dbReference>
<gene>
    <name evidence="2" type="ORF">ACFODZ_06105</name>
</gene>
<feature type="signal peptide" evidence="1">
    <location>
        <begin position="1"/>
        <end position="17"/>
    </location>
</feature>
<dbReference type="InterPro" id="IPR011042">
    <property type="entry name" value="6-blade_b-propeller_TolB-like"/>
</dbReference>
<dbReference type="Proteomes" id="UP001595533">
    <property type="component" value="Unassembled WGS sequence"/>
</dbReference>
<evidence type="ECO:0000256" key="1">
    <source>
        <dbReference type="SAM" id="SignalP"/>
    </source>
</evidence>
<feature type="chain" id="PRO_5046084345" evidence="1">
    <location>
        <begin position="18"/>
        <end position="308"/>
    </location>
</feature>
<keyword evidence="1" id="KW-0732">Signal</keyword>
<evidence type="ECO:0000313" key="3">
    <source>
        <dbReference type="Proteomes" id="UP001595533"/>
    </source>
</evidence>
<comment type="caution">
    <text evidence="2">The sequence shown here is derived from an EMBL/GenBank/DDBJ whole genome shotgun (WGS) entry which is preliminary data.</text>
</comment>
<sequence>MKTRMLMALMMVGPVWASDPLDKPAVNAIDQPPAPPGSEVMMFQLDADLHGRPVIGQATNVSQSPGYDSQPKFSADGQRLYFTHYQNQQMDIHQYDVSSGQRSAYLLTSESEYSPTPIPGTELLSVVQVDSQGDQYLVLLDPTAKQGDQAKRYSDIKQVGYFNWTTGRNLWLFKLADQGGDLYWLNEQKQPRLVTRHVGRSFITNAAQDTLYFVDKKTMPWRIRSISAAHPEVRDVMALPVGVEDFTLDANDRFWAGRGHTLFVSDDQQRWYIAHEFDLPGLGHISRVTTDPQLRYLSVVFAEQPDNE</sequence>
<dbReference type="SUPFAM" id="SSF82171">
    <property type="entry name" value="DPP6 N-terminal domain-like"/>
    <property type="match status" value="1"/>
</dbReference>
<name>A0ABV7J9Q2_9GAMM</name>